<keyword evidence="2" id="KW-1185">Reference proteome</keyword>
<name>A0ACB5TW71_AMBMO</name>
<organism evidence="1 2">
    <name type="scientific">Ambrosiozyma monospora</name>
    <name type="common">Yeast</name>
    <name type="synonym">Endomycopsis monosporus</name>
    <dbReference type="NCBI Taxonomy" id="43982"/>
    <lineage>
        <taxon>Eukaryota</taxon>
        <taxon>Fungi</taxon>
        <taxon>Dikarya</taxon>
        <taxon>Ascomycota</taxon>
        <taxon>Saccharomycotina</taxon>
        <taxon>Pichiomycetes</taxon>
        <taxon>Pichiales</taxon>
        <taxon>Pichiaceae</taxon>
        <taxon>Ambrosiozyma</taxon>
    </lineage>
</organism>
<evidence type="ECO:0000313" key="2">
    <source>
        <dbReference type="Proteomes" id="UP001165064"/>
    </source>
</evidence>
<dbReference type="Proteomes" id="UP001165064">
    <property type="component" value="Unassembled WGS sequence"/>
</dbReference>
<evidence type="ECO:0000313" key="1">
    <source>
        <dbReference type="EMBL" id="GME96210.1"/>
    </source>
</evidence>
<accession>A0ACB5TW71</accession>
<comment type="caution">
    <text evidence="1">The sequence shown here is derived from an EMBL/GenBank/DDBJ whole genome shotgun (WGS) entry which is preliminary data.</text>
</comment>
<reference evidence="1" key="1">
    <citation type="submission" date="2023-04" db="EMBL/GenBank/DDBJ databases">
        <title>Ambrosiozyma monospora NBRC 10751.</title>
        <authorList>
            <person name="Ichikawa N."/>
            <person name="Sato H."/>
            <person name="Tonouchi N."/>
        </authorList>
    </citation>
    <scope>NUCLEOTIDE SEQUENCE</scope>
    <source>
        <strain evidence="1">NBRC 10751</strain>
    </source>
</reference>
<sequence length="349" mass="39697">MSGPKEQPQPQPQPQQQQQYHYLQGPSQQSVFQQGMPQLPVQQGIPQQSVQQGIPQLSLHQQGIPQQSAYQQQAPQQPVQYHQESRTQIYNTSLISTPFTTNRPAPVTVQMPVFPSVDPHFSYMRTTVPHIFNNIQRNTTETHSGIPVNIPDDPSFTLDFSHMNYGTDWIATLDGYFASHKNVKLDPLKTIETAYRNIFYSTSQGRFILSISQILQLLSIYRNTFRFIRSSASNVIFLNCVCMPPEKNVECGLSFCLIFDVSRNVCYLTKSLYGSSHNHDYRANLKKCEVAVAESRGSIKRHEVVVSNDQSSDSTKTSKKRLSDDECVLPIPKQKSYSKEKKVVQCTYL</sequence>
<dbReference type="EMBL" id="BSXS01009672">
    <property type="protein sequence ID" value="GME96210.1"/>
    <property type="molecule type" value="Genomic_DNA"/>
</dbReference>
<gene>
    <name evidence="1" type="ORF">Amon02_000992200</name>
</gene>
<proteinExistence type="predicted"/>
<protein>
    <submittedName>
        <fullName evidence="1">Unnamed protein product</fullName>
    </submittedName>
</protein>